<dbReference type="Pfam" id="PF16925">
    <property type="entry name" value="TetR_C_13"/>
    <property type="match status" value="1"/>
</dbReference>
<dbReference type="Pfam" id="PF00440">
    <property type="entry name" value="TetR_N"/>
    <property type="match status" value="1"/>
</dbReference>
<evidence type="ECO:0000259" key="5">
    <source>
        <dbReference type="PROSITE" id="PS50977"/>
    </source>
</evidence>
<dbReference type="SUPFAM" id="SSF46689">
    <property type="entry name" value="Homeodomain-like"/>
    <property type="match status" value="1"/>
</dbReference>
<evidence type="ECO:0000256" key="1">
    <source>
        <dbReference type="ARBA" id="ARBA00023015"/>
    </source>
</evidence>
<dbReference type="RefSeq" id="WP_184514813.1">
    <property type="nucleotide sequence ID" value="NZ_CP050292.1"/>
</dbReference>
<dbReference type="GO" id="GO:0003677">
    <property type="term" value="F:DNA binding"/>
    <property type="evidence" value="ECO:0007669"/>
    <property type="project" value="UniProtKB-UniRule"/>
</dbReference>
<evidence type="ECO:0000256" key="4">
    <source>
        <dbReference type="PROSITE-ProRule" id="PRU00335"/>
    </source>
</evidence>
<dbReference type="Proteomes" id="UP000515291">
    <property type="component" value="Chromosome"/>
</dbReference>
<evidence type="ECO:0000256" key="3">
    <source>
        <dbReference type="ARBA" id="ARBA00023163"/>
    </source>
</evidence>
<keyword evidence="2 4" id="KW-0238">DNA-binding</keyword>
<feature type="domain" description="HTH tetR-type" evidence="5">
    <location>
        <begin position="18"/>
        <end position="78"/>
    </location>
</feature>
<dbReference type="AlphaFoldDB" id="A0A7G6TU11"/>
<accession>A0A7G6TU11</accession>
<dbReference type="InterPro" id="IPR011075">
    <property type="entry name" value="TetR_C"/>
</dbReference>
<keyword evidence="3" id="KW-0804">Transcription</keyword>
<dbReference type="PANTHER" id="PTHR47506:SF1">
    <property type="entry name" value="HTH-TYPE TRANSCRIPTIONAL REGULATOR YJDC"/>
    <property type="match status" value="1"/>
</dbReference>
<dbReference type="InterPro" id="IPR001647">
    <property type="entry name" value="HTH_TetR"/>
</dbReference>
<reference evidence="7" key="1">
    <citation type="journal article" date="2020" name="Mol. Plant Microbe">
        <title>Rhizobial microsymbionts of the narrowly endemic Oxytropis species growing in Kamchatka are characterized by significant genetic diversity and possess a set of genes that are associated with T3SS and T6SS secretion systems and can affect the development of symbiosis.</title>
        <authorList>
            <person name="Safronova V."/>
            <person name="Guro P."/>
            <person name="Sazanova A."/>
            <person name="Kuznetsova I."/>
            <person name="Belimov A."/>
            <person name="Yakubov V."/>
            <person name="Chirak E."/>
            <person name="Afonin A."/>
            <person name="Gogolev Y."/>
            <person name="Andronov E."/>
            <person name="Tikhonovich I."/>
        </authorList>
    </citation>
    <scope>NUCLEOTIDE SEQUENCE [LARGE SCALE GENOMIC DNA]</scope>
    <source>
        <strain evidence="7">581</strain>
    </source>
</reference>
<evidence type="ECO:0000313" key="6">
    <source>
        <dbReference type="EMBL" id="QND70243.1"/>
    </source>
</evidence>
<dbReference type="KEGG" id="trb:HB776_02570"/>
<dbReference type="EMBL" id="CP050292">
    <property type="protein sequence ID" value="QND70243.1"/>
    <property type="molecule type" value="Genomic_DNA"/>
</dbReference>
<proteinExistence type="predicted"/>
<protein>
    <submittedName>
        <fullName evidence="6">TetR/AcrR family transcriptional regulator</fullName>
    </submittedName>
</protein>
<organism evidence="6 7">
    <name type="scientific">Tardiphaga robiniae</name>
    <dbReference type="NCBI Taxonomy" id="943830"/>
    <lineage>
        <taxon>Bacteria</taxon>
        <taxon>Pseudomonadati</taxon>
        <taxon>Pseudomonadota</taxon>
        <taxon>Alphaproteobacteria</taxon>
        <taxon>Hyphomicrobiales</taxon>
        <taxon>Nitrobacteraceae</taxon>
        <taxon>Tardiphaga</taxon>
    </lineage>
</organism>
<dbReference type="Gene3D" id="1.10.10.60">
    <property type="entry name" value="Homeodomain-like"/>
    <property type="match status" value="1"/>
</dbReference>
<dbReference type="Gene3D" id="1.10.357.10">
    <property type="entry name" value="Tetracycline Repressor, domain 2"/>
    <property type="match status" value="1"/>
</dbReference>
<dbReference type="InterPro" id="IPR036271">
    <property type="entry name" value="Tet_transcr_reg_TetR-rel_C_sf"/>
</dbReference>
<gene>
    <name evidence="6" type="ORF">HB776_02570</name>
</gene>
<dbReference type="PROSITE" id="PS50977">
    <property type="entry name" value="HTH_TETR_2"/>
    <property type="match status" value="1"/>
</dbReference>
<dbReference type="InterPro" id="IPR009057">
    <property type="entry name" value="Homeodomain-like_sf"/>
</dbReference>
<name>A0A7G6TU11_9BRAD</name>
<dbReference type="SUPFAM" id="SSF48498">
    <property type="entry name" value="Tetracyclin repressor-like, C-terminal domain"/>
    <property type="match status" value="1"/>
</dbReference>
<evidence type="ECO:0000313" key="7">
    <source>
        <dbReference type="Proteomes" id="UP000515291"/>
    </source>
</evidence>
<keyword evidence="1" id="KW-0805">Transcription regulation</keyword>
<sequence>MVRKETDVGVKRRGRPRAYDRTAALQSATSTFWQSGYSGTSLDSVAAATGMNAPSLYAAFGNKRAIYLEALAEYWRMSIAATQEALAKDVDPYKALMGAYDAALDIYFSGDGPPRGCFVLGTAVTETVEDPEIRKSVAAGLRMIDAAFEAFFRRARADGRMAPDAAPEALAILASATMHTIAIRARAGIARSELRKIAREAVKAICRDGADAT</sequence>
<feature type="DNA-binding region" description="H-T-H motif" evidence="4">
    <location>
        <begin position="41"/>
        <end position="60"/>
    </location>
</feature>
<dbReference type="PANTHER" id="PTHR47506">
    <property type="entry name" value="TRANSCRIPTIONAL REGULATORY PROTEIN"/>
    <property type="match status" value="1"/>
</dbReference>
<evidence type="ECO:0000256" key="2">
    <source>
        <dbReference type="ARBA" id="ARBA00023125"/>
    </source>
</evidence>